<comment type="caution">
    <text evidence="1">The sequence shown here is derived from an EMBL/GenBank/DDBJ whole genome shotgun (WGS) entry which is preliminary data.</text>
</comment>
<protein>
    <submittedName>
        <fullName evidence="1">Uncharacterized protein</fullName>
    </submittedName>
</protein>
<evidence type="ECO:0000313" key="2">
    <source>
        <dbReference type="Proteomes" id="UP000826195"/>
    </source>
</evidence>
<dbReference type="AlphaFoldDB" id="A0AAV7ICW5"/>
<evidence type="ECO:0000313" key="1">
    <source>
        <dbReference type="EMBL" id="KAH0549584.1"/>
    </source>
</evidence>
<sequence>MEVCDVGKLTSTKCHLTDYSNLKTLHNVDQFSNEDRLLLKLRLNNANNISKICDHHKCDYLNYYSVKFRKCCDPFQIHKKNVCGDLRILSLELCLSILTNLLLKLIPGDKICKRCENNLRQKISSQEKNNCSTSQETTDQIDMIQEGTVYDEKELRRSARLRISEMNKTTTQEIIHCSQSTNSTNSICITSSGSEFMTASQDKQDINHILSTLDLPLYEQQALYKTKHQVQAENLVQAVSDKFAEKLSQVADLNITIPDLVNTNLYQDSFALREMIMNLRYFYDNAKTLSEKLEYLSLLPKHWILPKVSQYFSCTNYMWLKLNKFKQMQDPLCDIVYELHQKSKLQMPYKCMNMQFKTARISEFCGCHIAK</sequence>
<keyword evidence="2" id="KW-1185">Reference proteome</keyword>
<organism evidence="1 2">
    <name type="scientific">Cotesia glomerata</name>
    <name type="common">Lepidopteran parasitic wasp</name>
    <name type="synonym">Apanteles glomeratus</name>
    <dbReference type="NCBI Taxonomy" id="32391"/>
    <lineage>
        <taxon>Eukaryota</taxon>
        <taxon>Metazoa</taxon>
        <taxon>Ecdysozoa</taxon>
        <taxon>Arthropoda</taxon>
        <taxon>Hexapoda</taxon>
        <taxon>Insecta</taxon>
        <taxon>Pterygota</taxon>
        <taxon>Neoptera</taxon>
        <taxon>Endopterygota</taxon>
        <taxon>Hymenoptera</taxon>
        <taxon>Apocrita</taxon>
        <taxon>Ichneumonoidea</taxon>
        <taxon>Braconidae</taxon>
        <taxon>Microgastrinae</taxon>
        <taxon>Cotesia</taxon>
    </lineage>
</organism>
<dbReference type="Proteomes" id="UP000826195">
    <property type="component" value="Unassembled WGS sequence"/>
</dbReference>
<proteinExistence type="predicted"/>
<dbReference type="EMBL" id="JAHXZJ010001864">
    <property type="protein sequence ID" value="KAH0549584.1"/>
    <property type="molecule type" value="Genomic_DNA"/>
</dbReference>
<gene>
    <name evidence="1" type="ORF">KQX54_010599</name>
</gene>
<reference evidence="1 2" key="1">
    <citation type="journal article" date="2021" name="J. Hered.">
        <title>A chromosome-level genome assembly of the parasitoid wasp, Cotesia glomerata (Hymenoptera: Braconidae).</title>
        <authorList>
            <person name="Pinto B.J."/>
            <person name="Weis J.J."/>
            <person name="Gamble T."/>
            <person name="Ode P.J."/>
            <person name="Paul R."/>
            <person name="Zaspel J.M."/>
        </authorList>
    </citation>
    <scope>NUCLEOTIDE SEQUENCE [LARGE SCALE GENOMIC DNA]</scope>
    <source>
        <strain evidence="1">CgM1</strain>
    </source>
</reference>
<name>A0AAV7ICW5_COTGL</name>
<accession>A0AAV7ICW5</accession>